<dbReference type="RefSeq" id="WP_345348988.1">
    <property type="nucleotide sequence ID" value="NZ_BAABHJ010000002.1"/>
</dbReference>
<dbReference type="InterPro" id="IPR010273">
    <property type="entry name" value="DUF881"/>
</dbReference>
<accession>A0ABP8TBA6</accession>
<evidence type="ECO:0000256" key="1">
    <source>
        <dbReference type="ARBA" id="ARBA00009108"/>
    </source>
</evidence>
<keyword evidence="3" id="KW-1133">Transmembrane helix</keyword>
<proteinExistence type="inferred from homology"/>
<sequence length="280" mass="29849">MSERGARWNRPDASMSLLADLLAGKDLDPGYEAAAARRAATGVRRGRAGRWARLLAGTLIIGLLGAVAVVQVRRGEPVAQRQRRALLGQIRQRTAEDDGLQRQADRLRRQTDGLRRAGLARSDAGRTARQEMDGLAAAAAVGPVHGAGLTVVLDDSHTRGDPQDGRVSDQDMQRLVNALWAAGATAVAVNGQRMAATTAIRFAGDAILVDYRPLSRPYTVTALGDPGGLERSFSGSVAARSFRTLKAAFGIRFDIRQEDSVRLPAAPAPTLRYAGEVPAK</sequence>
<dbReference type="EMBL" id="BAABHJ010000002">
    <property type="protein sequence ID" value="GAA4603157.1"/>
    <property type="molecule type" value="Genomic_DNA"/>
</dbReference>
<keyword evidence="5" id="KW-1185">Reference proteome</keyword>
<feature type="region of interest" description="Disordered" evidence="2">
    <location>
        <begin position="95"/>
        <end position="126"/>
    </location>
</feature>
<dbReference type="Gene3D" id="3.30.70.1880">
    <property type="entry name" value="Protein of unknown function DUF881"/>
    <property type="match status" value="1"/>
</dbReference>
<feature type="compositionally biased region" description="Basic and acidic residues" evidence="2">
    <location>
        <begin position="95"/>
        <end position="115"/>
    </location>
</feature>
<organism evidence="4 5">
    <name type="scientific">Actinoallomurus liliacearum</name>
    <dbReference type="NCBI Taxonomy" id="1080073"/>
    <lineage>
        <taxon>Bacteria</taxon>
        <taxon>Bacillati</taxon>
        <taxon>Actinomycetota</taxon>
        <taxon>Actinomycetes</taxon>
        <taxon>Streptosporangiales</taxon>
        <taxon>Thermomonosporaceae</taxon>
        <taxon>Actinoallomurus</taxon>
    </lineage>
</organism>
<reference evidence="5" key="1">
    <citation type="journal article" date="2019" name="Int. J. Syst. Evol. Microbiol.">
        <title>The Global Catalogue of Microorganisms (GCM) 10K type strain sequencing project: providing services to taxonomists for standard genome sequencing and annotation.</title>
        <authorList>
            <consortium name="The Broad Institute Genomics Platform"/>
            <consortium name="The Broad Institute Genome Sequencing Center for Infectious Disease"/>
            <person name="Wu L."/>
            <person name="Ma J."/>
        </authorList>
    </citation>
    <scope>NUCLEOTIDE SEQUENCE [LARGE SCALE GENOMIC DNA]</scope>
    <source>
        <strain evidence="5">JCM 17938</strain>
    </source>
</reference>
<evidence type="ECO:0000256" key="3">
    <source>
        <dbReference type="SAM" id="Phobius"/>
    </source>
</evidence>
<comment type="similarity">
    <text evidence="1">Belongs to the UPF0749 family.</text>
</comment>
<comment type="caution">
    <text evidence="4">The sequence shown here is derived from an EMBL/GenBank/DDBJ whole genome shotgun (WGS) entry which is preliminary data.</text>
</comment>
<evidence type="ECO:0000313" key="5">
    <source>
        <dbReference type="Proteomes" id="UP001500212"/>
    </source>
</evidence>
<keyword evidence="3" id="KW-0472">Membrane</keyword>
<dbReference type="PANTHER" id="PTHR37313:SF1">
    <property type="entry name" value="UPF0749 PROTEIN RV1823"/>
    <property type="match status" value="1"/>
</dbReference>
<dbReference type="Pfam" id="PF05949">
    <property type="entry name" value="DUF881"/>
    <property type="match status" value="1"/>
</dbReference>
<gene>
    <name evidence="4" type="ORF">GCM10023195_10210</name>
</gene>
<evidence type="ECO:0000313" key="4">
    <source>
        <dbReference type="EMBL" id="GAA4603157.1"/>
    </source>
</evidence>
<protein>
    <submittedName>
        <fullName evidence="4">DUF881 domain-containing protein</fullName>
    </submittedName>
</protein>
<keyword evidence="3" id="KW-0812">Transmembrane</keyword>
<evidence type="ECO:0000256" key="2">
    <source>
        <dbReference type="SAM" id="MobiDB-lite"/>
    </source>
</evidence>
<dbReference type="PANTHER" id="PTHR37313">
    <property type="entry name" value="UPF0749 PROTEIN RV1825"/>
    <property type="match status" value="1"/>
</dbReference>
<dbReference type="Proteomes" id="UP001500212">
    <property type="component" value="Unassembled WGS sequence"/>
</dbReference>
<name>A0ABP8TBA6_9ACTN</name>
<feature type="transmembrane region" description="Helical" evidence="3">
    <location>
        <begin position="54"/>
        <end position="72"/>
    </location>
</feature>